<dbReference type="AlphaFoldDB" id="A0A6B3L9B6"/>
<sequence length="122" mass="13354">MTEAQTYAWIFYAASAAAANQPAKRREIEAVADGINHAVPTHKEMEASFAWAESKGLLQRDGKMIQLTDEGRKFSSQFTEKPGSTMKTWARITAAIEGMGVDNTTNLDCRTMKAEQAGAQNP</sequence>
<reference evidence="1 2" key="1">
    <citation type="submission" date="2020-12" db="EMBL/GenBank/DDBJ databases">
        <title>Sulforoseuscoccus oceanibium gen. nov., sp. nov., a representative of the phylum Verrucomicrobia with special cytoplasmic membrane, and proposal of Sulforoseuscoccusaceae fam. nov.</title>
        <authorList>
            <person name="Xi F."/>
        </authorList>
    </citation>
    <scope>NUCLEOTIDE SEQUENCE [LARGE SCALE GENOMIC DNA]</scope>
    <source>
        <strain evidence="1 2">T37</strain>
    </source>
</reference>
<organism evidence="1 2">
    <name type="scientific">Sulfuriroseicoccus oceanibius</name>
    <dbReference type="NCBI Taxonomy" id="2707525"/>
    <lineage>
        <taxon>Bacteria</taxon>
        <taxon>Pseudomonadati</taxon>
        <taxon>Verrucomicrobiota</taxon>
        <taxon>Verrucomicrobiia</taxon>
        <taxon>Verrucomicrobiales</taxon>
        <taxon>Verrucomicrobiaceae</taxon>
        <taxon>Sulfuriroseicoccus</taxon>
    </lineage>
</organism>
<evidence type="ECO:0000313" key="2">
    <source>
        <dbReference type="Proteomes" id="UP000475117"/>
    </source>
</evidence>
<dbReference type="KEGG" id="soa:G3M56_009135"/>
<gene>
    <name evidence="1" type="ORF">G3M56_009135</name>
</gene>
<dbReference type="EMBL" id="CP066776">
    <property type="protein sequence ID" value="QQL44056.1"/>
    <property type="molecule type" value="Genomic_DNA"/>
</dbReference>
<accession>A0A6B3L9B6</accession>
<evidence type="ECO:0000313" key="1">
    <source>
        <dbReference type="EMBL" id="QQL44056.1"/>
    </source>
</evidence>
<dbReference type="Proteomes" id="UP000475117">
    <property type="component" value="Chromosome"/>
</dbReference>
<proteinExistence type="predicted"/>
<dbReference type="RefSeq" id="WP_164365718.1">
    <property type="nucleotide sequence ID" value="NZ_CP066776.1"/>
</dbReference>
<keyword evidence="2" id="KW-1185">Reference proteome</keyword>
<name>A0A6B3L9B6_9BACT</name>
<protein>
    <submittedName>
        <fullName evidence="1">Uncharacterized protein</fullName>
    </submittedName>
</protein>